<keyword evidence="4" id="KW-1185">Reference proteome</keyword>
<reference evidence="3 4" key="1">
    <citation type="submission" date="2015-03" db="EMBL/GenBank/DDBJ databases">
        <title>Caedibacter varicaedens, whole genome shotgun sequence.</title>
        <authorList>
            <person name="Suzuki H."/>
            <person name="Dapper A.L."/>
            <person name="Gibson A.K."/>
            <person name="Jackson C."/>
            <person name="Lee H."/>
            <person name="Pejaver V.R."/>
            <person name="Doak T."/>
            <person name="Lynch M."/>
        </authorList>
    </citation>
    <scope>NUCLEOTIDE SEQUENCE [LARGE SCALE GENOMIC DNA]</scope>
</reference>
<feature type="chain" id="PRO_5005512741" evidence="1">
    <location>
        <begin position="30"/>
        <end position="344"/>
    </location>
</feature>
<dbReference type="Proteomes" id="UP000036771">
    <property type="component" value="Unassembled WGS sequence"/>
</dbReference>
<dbReference type="SUPFAM" id="SSF81383">
    <property type="entry name" value="F-box domain"/>
    <property type="match status" value="1"/>
</dbReference>
<gene>
    <name evidence="3" type="ORF">Cva_01333</name>
</gene>
<protein>
    <submittedName>
        <fullName evidence="3">F-box-like protein</fullName>
    </submittedName>
</protein>
<evidence type="ECO:0000313" key="4">
    <source>
        <dbReference type="Proteomes" id="UP000036771"/>
    </source>
</evidence>
<dbReference type="AlphaFoldDB" id="A0A0K8MFK7"/>
<sequence precursor="true">MKKQYDNLGIIKKLSLAAVLIMTLPVAFCSDPTEWDANKGSIILPKEIVTHAFSYLPVEDLGNMALVSKGFKEISEQDILWKNWISGVNTKREFVEYVTPGVIMYNLGNFNEIFISPYDLFTILNAGRISVNESLYQFKNSRITTPKGELLSIIQVMEHCGSPHIMLNNDQSVSLIYEECERYYFRVQFEAVEENLNKFINLVAPTPRTDIHWNGPEVGELYIKRLNCLSDHYKPHYNYWGRNRAFDELEELLYGFGNVINASNDIKDAAVLFFVQKYVDFRAKNSSPWGDGSYAEDYLHQVLAQIRQALQTDFVSTDYIPPLEYVVANEALPEKIREYYSRPF</sequence>
<dbReference type="Gene3D" id="1.20.1280.50">
    <property type="match status" value="1"/>
</dbReference>
<dbReference type="SMART" id="SM00256">
    <property type="entry name" value="FBOX"/>
    <property type="match status" value="1"/>
</dbReference>
<name>A0A0K8MFK7_9PROT</name>
<dbReference type="PROSITE" id="PS50181">
    <property type="entry name" value="FBOX"/>
    <property type="match status" value="1"/>
</dbReference>
<proteinExistence type="predicted"/>
<evidence type="ECO:0000313" key="3">
    <source>
        <dbReference type="EMBL" id="GAO98669.1"/>
    </source>
</evidence>
<keyword evidence="1" id="KW-0732">Signal</keyword>
<dbReference type="EMBL" id="BBVC01000077">
    <property type="protein sequence ID" value="GAO98669.1"/>
    <property type="molecule type" value="Genomic_DNA"/>
</dbReference>
<organism evidence="3 4">
    <name type="scientific">Caedimonas varicaedens</name>
    <dbReference type="NCBI Taxonomy" id="1629334"/>
    <lineage>
        <taxon>Bacteria</taxon>
        <taxon>Pseudomonadati</taxon>
        <taxon>Pseudomonadota</taxon>
        <taxon>Alphaproteobacteria</taxon>
        <taxon>Holosporales</taxon>
        <taxon>Caedimonadaceae</taxon>
        <taxon>Caedimonas</taxon>
    </lineage>
</organism>
<feature type="signal peptide" evidence="1">
    <location>
        <begin position="1"/>
        <end position="29"/>
    </location>
</feature>
<comment type="caution">
    <text evidence="3">The sequence shown here is derived from an EMBL/GenBank/DDBJ whole genome shotgun (WGS) entry which is preliminary data.</text>
</comment>
<evidence type="ECO:0000256" key="1">
    <source>
        <dbReference type="SAM" id="SignalP"/>
    </source>
</evidence>
<accession>A0A0K8MFK7</accession>
<evidence type="ECO:0000259" key="2">
    <source>
        <dbReference type="PROSITE" id="PS50181"/>
    </source>
</evidence>
<dbReference type="Pfam" id="PF12937">
    <property type="entry name" value="F-box-like"/>
    <property type="match status" value="1"/>
</dbReference>
<feature type="domain" description="F-box" evidence="2">
    <location>
        <begin position="38"/>
        <end position="84"/>
    </location>
</feature>
<dbReference type="InterPro" id="IPR036047">
    <property type="entry name" value="F-box-like_dom_sf"/>
</dbReference>
<dbReference type="InterPro" id="IPR001810">
    <property type="entry name" value="F-box_dom"/>
</dbReference>